<feature type="region of interest" description="Disordered" evidence="2">
    <location>
        <begin position="364"/>
        <end position="442"/>
    </location>
</feature>
<feature type="compositionally biased region" description="Polar residues" evidence="2">
    <location>
        <begin position="421"/>
        <end position="430"/>
    </location>
</feature>
<evidence type="ECO:0000256" key="1">
    <source>
        <dbReference type="SAM" id="Coils"/>
    </source>
</evidence>
<gene>
    <name evidence="3" type="ORF">Ae201684_002118</name>
</gene>
<sequence length="578" mass="64047">MPGAKAPKCLPLYPSYIDFCNKKHTEPIADAAQVFERQSLLLHVDNLDPEELRVMCDFLSKSTVVEYVHIDVGKVPMKRALRQKLMRLGLEEPYAILPPGYSKIARSMSVMAAKATHLLSLHLIGVRLNEELTADLAKGLGHCKTIQSVDFEGSSMGDSGLDILEEALANRPSLCHVGLANCNLTDTSARPVARILRSQAARRDEMYWSMTLRGQTVPIRGEGCFLVNLATNSFGDAATDILCHALYNDSWLYGLNLNENKIGPRGVLNFAETLQTNTTLTILLLKDNSNTDNRVSTFINKILQERQTVTSPSMNHPMEHFLLKGVLRSWGCHRPSANDVIASIFTKIPTKPDLGHKSQMAISRGGLKTNGTKNSNTETAVQASKRVTNSTTFQVAPKKKVHAKSSKKETTKNALQKKKPTTPTVKSRSSVKTHENTSDDDMSALDMLMNDQMFRSNQEPTPAKRLDQQMLIKLMERISTLENAQAKAQEHIDRVEAENLSMKQKLNPLLPPPPPAAETEIISQLETAIVNLTEQVQDLERKQKVSAKPQQTKVLSDCTNSMLDDLASQLKISFGLDS</sequence>
<proteinExistence type="predicted"/>
<evidence type="ECO:0000256" key="2">
    <source>
        <dbReference type="SAM" id="MobiDB-lite"/>
    </source>
</evidence>
<dbReference type="Proteomes" id="UP000481153">
    <property type="component" value="Unassembled WGS sequence"/>
</dbReference>
<accession>A0A6G0XRT5</accession>
<dbReference type="Gene3D" id="3.80.10.10">
    <property type="entry name" value="Ribonuclease Inhibitor"/>
    <property type="match status" value="2"/>
</dbReference>
<dbReference type="InterPro" id="IPR032675">
    <property type="entry name" value="LRR_dom_sf"/>
</dbReference>
<dbReference type="PANTHER" id="PTHR24110">
    <property type="entry name" value="CENTROSOMAL PROTEIN OF 78 KDA"/>
    <property type="match status" value="1"/>
</dbReference>
<evidence type="ECO:0000313" key="4">
    <source>
        <dbReference type="Proteomes" id="UP000481153"/>
    </source>
</evidence>
<dbReference type="SUPFAM" id="SSF52047">
    <property type="entry name" value="RNI-like"/>
    <property type="match status" value="1"/>
</dbReference>
<comment type="caution">
    <text evidence="3">The sequence shown here is derived from an EMBL/GenBank/DDBJ whole genome shotgun (WGS) entry which is preliminary data.</text>
</comment>
<protein>
    <submittedName>
        <fullName evidence="3">Uncharacterized protein</fullName>
    </submittedName>
</protein>
<feature type="coiled-coil region" evidence="1">
    <location>
        <begin position="471"/>
        <end position="542"/>
    </location>
</feature>
<keyword evidence="1" id="KW-0175">Coiled coil</keyword>
<evidence type="ECO:0000313" key="3">
    <source>
        <dbReference type="EMBL" id="KAF0743060.1"/>
    </source>
</evidence>
<dbReference type="EMBL" id="VJMJ01000022">
    <property type="protein sequence ID" value="KAF0743060.1"/>
    <property type="molecule type" value="Genomic_DNA"/>
</dbReference>
<name>A0A6G0XRT5_9STRA</name>
<keyword evidence="4" id="KW-1185">Reference proteome</keyword>
<dbReference type="PANTHER" id="PTHR24110:SF3">
    <property type="entry name" value="CENTROSOMAL PROTEIN OF 78 KDA"/>
    <property type="match status" value="1"/>
</dbReference>
<feature type="compositionally biased region" description="Polar residues" evidence="2">
    <location>
        <begin position="369"/>
        <end position="394"/>
    </location>
</feature>
<reference evidence="3 4" key="1">
    <citation type="submission" date="2019-07" db="EMBL/GenBank/DDBJ databases">
        <title>Genomics analysis of Aphanomyces spp. identifies a new class of oomycete effector associated with host adaptation.</title>
        <authorList>
            <person name="Gaulin E."/>
        </authorList>
    </citation>
    <scope>NUCLEOTIDE SEQUENCE [LARGE SCALE GENOMIC DNA]</scope>
    <source>
        <strain evidence="3 4">ATCC 201684</strain>
    </source>
</reference>
<dbReference type="VEuPathDB" id="FungiDB:AeMF1_015793"/>
<organism evidence="3 4">
    <name type="scientific">Aphanomyces euteiches</name>
    <dbReference type="NCBI Taxonomy" id="100861"/>
    <lineage>
        <taxon>Eukaryota</taxon>
        <taxon>Sar</taxon>
        <taxon>Stramenopiles</taxon>
        <taxon>Oomycota</taxon>
        <taxon>Saprolegniomycetes</taxon>
        <taxon>Saprolegniales</taxon>
        <taxon>Verrucalvaceae</taxon>
        <taxon>Aphanomyces</taxon>
    </lineage>
</organism>
<dbReference type="AlphaFoldDB" id="A0A6G0XRT5"/>